<accession>A0A9W6QAE2</accession>
<sequence>MTDGTHQPGGPPARDPGPANAGAPRGGPPPGPYGAFGPAQGPYGPQVPYGPPGFPLRRPGPAEPDWEALAEAAACSARRRRRMRTIGTVVAACLLGAGVGGAVLEGRGGHPQASGAPAAPPAVRDAPSGAPSDAAPTVPGRPDLLADRSGRADLALGPGAQVDRVQNGHVLRLRADPDSYAQSTDRVVDVSRSFSVSAWVYDEAGGGSRAAVSQGDGGSYSFLLGRDETDGHRAWTFRVRTADGGADGTAVQVLSGNADTVDGWAQLTAVYDADRRTVALYVNGGPAGSAEVPGIRAGSGPLQIGRAGLHGGWGDCWAGAIGYVRVWDRAIPAEQIGGDGSAVTAEPVASWLVG</sequence>
<evidence type="ECO:0000259" key="5">
    <source>
        <dbReference type="SMART" id="SM00560"/>
    </source>
</evidence>
<feature type="compositionally biased region" description="Low complexity" evidence="3">
    <location>
        <begin position="121"/>
        <end position="136"/>
    </location>
</feature>
<protein>
    <recommendedName>
        <fullName evidence="5">LamG-like jellyroll fold domain-containing protein</fullName>
    </recommendedName>
</protein>
<keyword evidence="2" id="KW-1015">Disulfide bond</keyword>
<feature type="domain" description="LamG-like jellyroll fold" evidence="5">
    <location>
        <begin position="192"/>
        <end position="334"/>
    </location>
</feature>
<keyword evidence="1" id="KW-0732">Signal</keyword>
<dbReference type="RefSeq" id="WP_285737087.1">
    <property type="nucleotide sequence ID" value="NZ_BSSA01000011.1"/>
</dbReference>
<feature type="compositionally biased region" description="Low complexity" evidence="3">
    <location>
        <begin position="33"/>
        <end position="47"/>
    </location>
</feature>
<feature type="region of interest" description="Disordered" evidence="3">
    <location>
        <begin position="1"/>
        <end position="62"/>
    </location>
</feature>
<proteinExistence type="predicted"/>
<dbReference type="SUPFAM" id="SSF49899">
    <property type="entry name" value="Concanavalin A-like lectins/glucanases"/>
    <property type="match status" value="1"/>
</dbReference>
<evidence type="ECO:0000256" key="2">
    <source>
        <dbReference type="ARBA" id="ARBA00023157"/>
    </source>
</evidence>
<keyword evidence="4" id="KW-1133">Transmembrane helix</keyword>
<dbReference type="Pfam" id="PF13385">
    <property type="entry name" value="Laminin_G_3"/>
    <property type="match status" value="1"/>
</dbReference>
<dbReference type="InterPro" id="IPR006558">
    <property type="entry name" value="LamG-like"/>
</dbReference>
<reference evidence="6" key="1">
    <citation type="submission" date="2023-02" db="EMBL/GenBank/DDBJ databases">
        <title>Kitasatospora phosalacinea NBRC 14627.</title>
        <authorList>
            <person name="Ichikawa N."/>
            <person name="Sato H."/>
            <person name="Tonouchi N."/>
        </authorList>
    </citation>
    <scope>NUCLEOTIDE SEQUENCE</scope>
    <source>
        <strain evidence="6">NBRC 14627</strain>
    </source>
</reference>
<evidence type="ECO:0000256" key="4">
    <source>
        <dbReference type="SAM" id="Phobius"/>
    </source>
</evidence>
<evidence type="ECO:0000313" key="7">
    <source>
        <dbReference type="Proteomes" id="UP001165041"/>
    </source>
</evidence>
<feature type="transmembrane region" description="Helical" evidence="4">
    <location>
        <begin position="86"/>
        <end position="104"/>
    </location>
</feature>
<evidence type="ECO:0000256" key="1">
    <source>
        <dbReference type="ARBA" id="ARBA00022729"/>
    </source>
</evidence>
<keyword evidence="4" id="KW-0472">Membrane</keyword>
<dbReference type="EMBL" id="BSSA01000011">
    <property type="protein sequence ID" value="GLW71318.1"/>
    <property type="molecule type" value="Genomic_DNA"/>
</dbReference>
<name>A0A9W6QAE2_9ACTN</name>
<keyword evidence="4" id="KW-0812">Transmembrane</keyword>
<evidence type="ECO:0000313" key="6">
    <source>
        <dbReference type="EMBL" id="GLW71318.1"/>
    </source>
</evidence>
<dbReference type="InterPro" id="IPR013320">
    <property type="entry name" value="ConA-like_dom_sf"/>
</dbReference>
<feature type="region of interest" description="Disordered" evidence="3">
    <location>
        <begin position="108"/>
        <end position="146"/>
    </location>
</feature>
<evidence type="ECO:0000256" key="3">
    <source>
        <dbReference type="SAM" id="MobiDB-lite"/>
    </source>
</evidence>
<comment type="caution">
    <text evidence="6">The sequence shown here is derived from an EMBL/GenBank/DDBJ whole genome shotgun (WGS) entry which is preliminary data.</text>
</comment>
<gene>
    <name evidence="6" type="ORF">Kpho02_36170</name>
</gene>
<organism evidence="6 7">
    <name type="scientific">Kitasatospora phosalacinea</name>
    <dbReference type="NCBI Taxonomy" id="2065"/>
    <lineage>
        <taxon>Bacteria</taxon>
        <taxon>Bacillati</taxon>
        <taxon>Actinomycetota</taxon>
        <taxon>Actinomycetes</taxon>
        <taxon>Kitasatosporales</taxon>
        <taxon>Streptomycetaceae</taxon>
        <taxon>Kitasatospora</taxon>
    </lineage>
</organism>
<dbReference type="AlphaFoldDB" id="A0A9W6QAE2"/>
<dbReference type="SMART" id="SM00560">
    <property type="entry name" value="LamGL"/>
    <property type="match status" value="1"/>
</dbReference>
<dbReference type="Gene3D" id="2.60.120.200">
    <property type="match status" value="1"/>
</dbReference>
<dbReference type="Proteomes" id="UP001165041">
    <property type="component" value="Unassembled WGS sequence"/>
</dbReference>